<dbReference type="EMBL" id="FTNO01000001">
    <property type="protein sequence ID" value="SIR08729.1"/>
    <property type="molecule type" value="Genomic_DNA"/>
</dbReference>
<dbReference type="RefSeq" id="WP_076429096.1">
    <property type="nucleotide sequence ID" value="NZ_FTNO01000001.1"/>
</dbReference>
<keyword evidence="4" id="KW-1185">Reference proteome</keyword>
<evidence type="ECO:0000313" key="4">
    <source>
        <dbReference type="Proteomes" id="UP000186914"/>
    </source>
</evidence>
<dbReference type="InterPro" id="IPR022002">
    <property type="entry name" value="ChsH2_Znr"/>
</dbReference>
<keyword evidence="1" id="KW-0414">Isoprene biosynthesis</keyword>
<feature type="domain" description="ChsH2 rubredoxin-like zinc ribbon" evidence="2">
    <location>
        <begin position="351"/>
        <end position="377"/>
    </location>
</feature>
<evidence type="ECO:0000313" key="3">
    <source>
        <dbReference type="EMBL" id="SIR08729.1"/>
    </source>
</evidence>
<dbReference type="OrthoDB" id="9573at2157"/>
<organism evidence="3 4">
    <name type="scientific">Haladaptatus litoreus</name>
    <dbReference type="NCBI Taxonomy" id="553468"/>
    <lineage>
        <taxon>Archaea</taxon>
        <taxon>Methanobacteriati</taxon>
        <taxon>Methanobacteriota</taxon>
        <taxon>Stenosarchaea group</taxon>
        <taxon>Halobacteria</taxon>
        <taxon>Halobacteriales</taxon>
        <taxon>Haladaptataceae</taxon>
        <taxon>Haladaptatus</taxon>
    </lineage>
</organism>
<dbReference type="SUPFAM" id="SSF53901">
    <property type="entry name" value="Thiolase-like"/>
    <property type="match status" value="2"/>
</dbReference>
<accession>A0A1N6Y2P0</accession>
<dbReference type="Gene3D" id="6.10.30.10">
    <property type="match status" value="1"/>
</dbReference>
<dbReference type="AlphaFoldDB" id="A0A1N6Y2P0"/>
<dbReference type="GO" id="GO:0016746">
    <property type="term" value="F:acyltransferase activity"/>
    <property type="evidence" value="ECO:0007669"/>
    <property type="project" value="InterPro"/>
</dbReference>
<dbReference type="Pfam" id="PF12172">
    <property type="entry name" value="zf-ChsH2"/>
    <property type="match status" value="1"/>
</dbReference>
<dbReference type="GO" id="GO:0008299">
    <property type="term" value="P:isoprenoid biosynthetic process"/>
    <property type="evidence" value="ECO:0007669"/>
    <property type="project" value="UniProtKB-KW"/>
</dbReference>
<evidence type="ECO:0000259" key="2">
    <source>
        <dbReference type="Pfam" id="PF12172"/>
    </source>
</evidence>
<dbReference type="Gene3D" id="3.40.47.10">
    <property type="match status" value="2"/>
</dbReference>
<proteinExistence type="predicted"/>
<evidence type="ECO:0000256" key="1">
    <source>
        <dbReference type="ARBA" id="ARBA00023229"/>
    </source>
</evidence>
<protein>
    <submittedName>
        <fullName evidence="3">Hydroxymethylglutaryl-CoA synthase</fullName>
    </submittedName>
</protein>
<gene>
    <name evidence="3" type="ORF">SAMN05421858_1369</name>
</gene>
<dbReference type="InterPro" id="IPR012340">
    <property type="entry name" value="NA-bd_OB-fold"/>
</dbReference>
<reference evidence="4" key="1">
    <citation type="submission" date="2017-01" db="EMBL/GenBank/DDBJ databases">
        <authorList>
            <person name="Varghese N."/>
            <person name="Submissions S."/>
        </authorList>
    </citation>
    <scope>NUCLEOTIDE SEQUENCE [LARGE SCALE GENOMIC DNA]</scope>
    <source>
        <strain evidence="4">CGMCC 1.7737</strain>
    </source>
</reference>
<dbReference type="InterPro" id="IPR016039">
    <property type="entry name" value="Thiolase-like"/>
</dbReference>
<dbReference type="SUPFAM" id="SSF50249">
    <property type="entry name" value="Nucleic acid-binding proteins"/>
    <property type="match status" value="1"/>
</dbReference>
<dbReference type="Proteomes" id="UP000186914">
    <property type="component" value="Unassembled WGS sequence"/>
</dbReference>
<name>A0A1N6Y2P0_9EURY</name>
<sequence>MNSKGSTVPNIAAVGAYAPRFRISADEFREAWGQFHAGGINEKAVPQADEDALTMAYEAGERALSAAGNPDVSFLAFASTTPPMAEEDLTARLGGMLGVSETATRHVFTGSTRAGTRALVAGLSAGPWEDGVGLVIAADCPRGEPNSAEEHAAGAGSAAFVLDDAGGASIVQQAEYGSEFPGTRFRGTGEEAVEGLGVTGYDRRAFSETLAGAVGQLDFDTEDVDVTGVQAPDGKLPYRAAGALGVGVEEIQAGALVHELGDTGAASVPLSLAKALAEGHELILAASFGSGAGADALLVEAGDVPVSMALDGDDPISYAEYLRKRGDLTSGPPSGGGAYVSVPSWRRTLDQRHRLLAGKCPDCGALNFPPEGACSGCKTLVEYDDVQLTGTGTIEAVTTISQGGAPPEFAEQQGKSGDFDVAIVALDGPEGDTASAPAQVTGADTGTLEIGDSVATTMRRIYTQEGVTRYGFKTRPSVEF</sequence>